<feature type="transmembrane region" description="Helical" evidence="1">
    <location>
        <begin position="126"/>
        <end position="147"/>
    </location>
</feature>
<feature type="transmembrane region" description="Helical" evidence="1">
    <location>
        <begin position="25"/>
        <end position="42"/>
    </location>
</feature>
<evidence type="ECO:0000256" key="1">
    <source>
        <dbReference type="SAM" id="Phobius"/>
    </source>
</evidence>
<feature type="transmembrane region" description="Helical" evidence="1">
    <location>
        <begin position="262"/>
        <end position="284"/>
    </location>
</feature>
<proteinExistence type="predicted"/>
<dbReference type="PANTHER" id="PTHR38139">
    <property type="entry name" value="GATE DOMAIN-CONTAINING PROTEIN"/>
    <property type="match status" value="1"/>
</dbReference>
<name>A0A0W8FIE4_9ZZZZ</name>
<evidence type="ECO:0000313" key="3">
    <source>
        <dbReference type="EMBL" id="KUG20650.1"/>
    </source>
</evidence>
<sequence length="319" mass="34482">MTGMIGVLSGTAALASDLLLRTVPIVIAGVLAAELLVALRIVDRIARVARPITSFSHLPPECGASFMMAFISPQAADAMLVDYHHQHFIGRRELIIAALLNSFPSIVMHWRYLIPVYAPLLGIYGMIYFFLLMAVGFFQTAIVMVAGRMLLPSPGDREHQAAPSRSASSWRIVATVTLAASARTLRRILVIMVPTIVFVAFLIQVGFFDALAAYMEGVSRYFPVPAEGLGVIAAKFGSYIAAASVASALLASGDLSGRDVVITLLVGNLLSSLVMSMRWFGSFYVAIFGPRLGTEIMLISASIRNGIVFLIIFLLAWAW</sequence>
<dbReference type="PANTHER" id="PTHR38139:SF1">
    <property type="entry name" value="NUCLEOSIDE TRANSPORTER_FEOB GTPASE GATE DOMAIN-CONTAINING PROTEIN"/>
    <property type="match status" value="1"/>
</dbReference>
<feature type="domain" description="Nucleoside transporter/FeoB GTPase Gate" evidence="2">
    <location>
        <begin position="19"/>
        <end position="123"/>
    </location>
</feature>
<dbReference type="AlphaFoldDB" id="A0A0W8FIE4"/>
<reference evidence="3" key="1">
    <citation type="journal article" date="2015" name="Proc. Natl. Acad. Sci. U.S.A.">
        <title>Networks of energetic and metabolic interactions define dynamics in microbial communities.</title>
        <authorList>
            <person name="Embree M."/>
            <person name="Liu J.K."/>
            <person name="Al-Bassam M.M."/>
            <person name="Zengler K."/>
        </authorList>
    </citation>
    <scope>NUCLEOTIDE SEQUENCE</scope>
</reference>
<accession>A0A0W8FIE4</accession>
<keyword evidence="1" id="KW-0472">Membrane</keyword>
<feature type="transmembrane region" description="Helical" evidence="1">
    <location>
        <begin position="228"/>
        <end position="250"/>
    </location>
</feature>
<dbReference type="InterPro" id="IPR011642">
    <property type="entry name" value="Gate_dom"/>
</dbReference>
<evidence type="ECO:0000259" key="2">
    <source>
        <dbReference type="Pfam" id="PF07670"/>
    </source>
</evidence>
<gene>
    <name evidence="3" type="ORF">ASZ90_009621</name>
</gene>
<feature type="transmembrane region" description="Helical" evidence="1">
    <location>
        <begin position="94"/>
        <end position="114"/>
    </location>
</feature>
<dbReference type="Pfam" id="PF07670">
    <property type="entry name" value="Gate"/>
    <property type="match status" value="1"/>
</dbReference>
<dbReference type="EMBL" id="LNQE01001161">
    <property type="protein sequence ID" value="KUG20650.1"/>
    <property type="molecule type" value="Genomic_DNA"/>
</dbReference>
<keyword evidence="1" id="KW-1133">Transmembrane helix</keyword>
<feature type="transmembrane region" description="Helical" evidence="1">
    <location>
        <begin position="296"/>
        <end position="318"/>
    </location>
</feature>
<comment type="caution">
    <text evidence="3">The sequence shown here is derived from an EMBL/GenBank/DDBJ whole genome shotgun (WGS) entry which is preliminary data.</text>
</comment>
<dbReference type="InterPro" id="IPR038880">
    <property type="entry name" value="MJ0871-like"/>
</dbReference>
<feature type="transmembrane region" description="Helical" evidence="1">
    <location>
        <begin position="188"/>
        <end position="208"/>
    </location>
</feature>
<organism evidence="3">
    <name type="scientific">hydrocarbon metagenome</name>
    <dbReference type="NCBI Taxonomy" id="938273"/>
    <lineage>
        <taxon>unclassified sequences</taxon>
        <taxon>metagenomes</taxon>
        <taxon>ecological metagenomes</taxon>
    </lineage>
</organism>
<protein>
    <submittedName>
        <fullName evidence="3">Putative cobalt transporter in sulfate-reducing delta-proteobacteria</fullName>
    </submittedName>
</protein>
<keyword evidence="1" id="KW-0812">Transmembrane</keyword>